<evidence type="ECO:0000313" key="3">
    <source>
        <dbReference type="Proteomes" id="UP001283361"/>
    </source>
</evidence>
<sequence>MAAVPSWSDTLHLSCSRPRSRSVAVVGFTSSPSPDLCPRWGVARPGDTQTAGQCSTRDLTAQQIAPQVGNHSEDSHTIHRSTSQSKTA</sequence>
<dbReference type="EMBL" id="JAWDGP010006789">
    <property type="protein sequence ID" value="KAK3735431.1"/>
    <property type="molecule type" value="Genomic_DNA"/>
</dbReference>
<evidence type="ECO:0000256" key="1">
    <source>
        <dbReference type="SAM" id="MobiDB-lite"/>
    </source>
</evidence>
<reference evidence="2" key="1">
    <citation type="journal article" date="2023" name="G3 (Bethesda)">
        <title>A reference genome for the long-term kleptoplast-retaining sea slug Elysia crispata morphotype clarki.</title>
        <authorList>
            <person name="Eastman K.E."/>
            <person name="Pendleton A.L."/>
            <person name="Shaikh M.A."/>
            <person name="Suttiyut T."/>
            <person name="Ogas R."/>
            <person name="Tomko P."/>
            <person name="Gavelis G."/>
            <person name="Widhalm J.R."/>
            <person name="Wisecaver J.H."/>
        </authorList>
    </citation>
    <scope>NUCLEOTIDE SEQUENCE</scope>
    <source>
        <strain evidence="2">ECLA1</strain>
    </source>
</reference>
<accession>A0AAE0Y797</accession>
<protein>
    <submittedName>
        <fullName evidence="2">Uncharacterized protein</fullName>
    </submittedName>
</protein>
<feature type="region of interest" description="Disordered" evidence="1">
    <location>
        <begin position="26"/>
        <end position="88"/>
    </location>
</feature>
<comment type="caution">
    <text evidence="2">The sequence shown here is derived from an EMBL/GenBank/DDBJ whole genome shotgun (WGS) entry which is preliminary data.</text>
</comment>
<proteinExistence type="predicted"/>
<dbReference type="Proteomes" id="UP001283361">
    <property type="component" value="Unassembled WGS sequence"/>
</dbReference>
<gene>
    <name evidence="2" type="ORF">RRG08_015624</name>
</gene>
<name>A0AAE0Y797_9GAST</name>
<keyword evidence="3" id="KW-1185">Reference proteome</keyword>
<evidence type="ECO:0000313" key="2">
    <source>
        <dbReference type="EMBL" id="KAK3735431.1"/>
    </source>
</evidence>
<dbReference type="AlphaFoldDB" id="A0AAE0Y797"/>
<organism evidence="2 3">
    <name type="scientific">Elysia crispata</name>
    <name type="common">lettuce slug</name>
    <dbReference type="NCBI Taxonomy" id="231223"/>
    <lineage>
        <taxon>Eukaryota</taxon>
        <taxon>Metazoa</taxon>
        <taxon>Spiralia</taxon>
        <taxon>Lophotrochozoa</taxon>
        <taxon>Mollusca</taxon>
        <taxon>Gastropoda</taxon>
        <taxon>Heterobranchia</taxon>
        <taxon>Euthyneura</taxon>
        <taxon>Panpulmonata</taxon>
        <taxon>Sacoglossa</taxon>
        <taxon>Placobranchoidea</taxon>
        <taxon>Plakobranchidae</taxon>
        <taxon>Elysia</taxon>
    </lineage>
</organism>
<feature type="compositionally biased region" description="Polar residues" evidence="1">
    <location>
        <begin position="47"/>
        <end position="65"/>
    </location>
</feature>